<dbReference type="EMBL" id="AB615352">
    <property type="protein sequence ID" value="BAJ77003.1"/>
    <property type="molecule type" value="Genomic_DNA"/>
</dbReference>
<name>E9RJ88_BACNA</name>
<protein>
    <submittedName>
        <fullName evidence="2">Uncharacterized protein</fullName>
    </submittedName>
</protein>
<geneLocation type="plasmid" evidence="2">
    <name>pLS20</name>
</geneLocation>
<evidence type="ECO:0000256" key="1">
    <source>
        <dbReference type="SAM" id="MobiDB-lite"/>
    </source>
</evidence>
<accession>E9RJ88</accession>
<proteinExistence type="predicted"/>
<organism evidence="2">
    <name type="scientific">Bacillus subtilis subsp. natto</name>
    <dbReference type="NCBI Taxonomy" id="86029"/>
    <lineage>
        <taxon>Bacteria</taxon>
        <taxon>Bacillati</taxon>
        <taxon>Bacillota</taxon>
        <taxon>Bacilli</taxon>
        <taxon>Bacillales</taxon>
        <taxon>Bacillaceae</taxon>
        <taxon>Bacillus</taxon>
    </lineage>
</organism>
<reference evidence="2" key="2">
    <citation type="submission" date="2011-02" db="EMBL/GenBank/DDBJ databases">
        <title>Host Range of a conjugational plasmid pLS20 originated from Bacillus subtilis (natto).</title>
        <authorList>
            <person name="Itaya M."/>
        </authorList>
    </citation>
    <scope>NUCLEOTIDE SEQUENCE</scope>
    <source>
        <strain evidence="2">IFO 3335</strain>
        <plasmid evidence="2">pLS20</plasmid>
    </source>
</reference>
<dbReference type="AlphaFoldDB" id="E9RJ88"/>
<feature type="region of interest" description="Disordered" evidence="1">
    <location>
        <begin position="1"/>
        <end position="40"/>
    </location>
</feature>
<evidence type="ECO:0000313" key="2">
    <source>
        <dbReference type="EMBL" id="BAJ77003.1"/>
    </source>
</evidence>
<keyword evidence="2" id="KW-0614">Plasmid</keyword>
<feature type="compositionally biased region" description="Polar residues" evidence="1">
    <location>
        <begin position="1"/>
        <end position="10"/>
    </location>
</feature>
<reference evidence="2" key="1">
    <citation type="journal article" date="2006" name="Biosci. Biotechnol. Biochem.">
        <title>Conjugational transfer kinetics of pLS20 between Bacillus subtilis in liquid medium.</title>
        <authorList>
            <person name="Itaya M."/>
            <person name="Sakaya N."/>
            <person name="Matsunaga S."/>
            <person name="Fujita K."/>
            <person name="Kaneko S."/>
        </authorList>
    </citation>
    <scope>NUCLEOTIDE SEQUENCE</scope>
    <source>
        <strain evidence="2">IFO 3335</strain>
        <plasmid evidence="2">pLS20</plasmid>
    </source>
</reference>
<sequence>MLTLAASNFYQDKLTPPLNDNTKQNYHRDQEYYNKKHQNN</sequence>